<dbReference type="Proteomes" id="UP001403385">
    <property type="component" value="Unassembled WGS sequence"/>
</dbReference>
<evidence type="ECO:0000313" key="3">
    <source>
        <dbReference type="Proteomes" id="UP001403385"/>
    </source>
</evidence>
<protein>
    <submittedName>
        <fullName evidence="2">Nuclear transport factor 2 family protein</fullName>
    </submittedName>
</protein>
<sequence>MNQLRIKQKAVENYIKAYNSFDIEGMLRDLHPNVVFKNISNGEVNLTTEGKEAFQKQAKQAKNLFREREQSIRNIQFDDKQVTLEIDYKGVLAVDLPNGMKAGDTLALKGKTIFRFEEDKIVSIEDIS</sequence>
<dbReference type="EMBL" id="JBDKWZ010000019">
    <property type="protein sequence ID" value="MEN7551084.1"/>
    <property type="molecule type" value="Genomic_DNA"/>
</dbReference>
<dbReference type="Gene3D" id="3.10.450.50">
    <property type="match status" value="1"/>
</dbReference>
<name>A0AAW9S1M7_9BACT</name>
<reference evidence="2 3" key="1">
    <citation type="submission" date="2024-04" db="EMBL/GenBank/DDBJ databases">
        <title>Novel genus in family Flammeovirgaceae.</title>
        <authorList>
            <person name="Nguyen T.H."/>
            <person name="Vuong T.Q."/>
            <person name="Le H."/>
            <person name="Kim S.-G."/>
        </authorList>
    </citation>
    <scope>NUCLEOTIDE SEQUENCE [LARGE SCALE GENOMIC DNA]</scope>
    <source>
        <strain evidence="2 3">JCM 23209</strain>
    </source>
</reference>
<organism evidence="2 3">
    <name type="scientific">Rapidithrix thailandica</name>
    <dbReference type="NCBI Taxonomy" id="413964"/>
    <lineage>
        <taxon>Bacteria</taxon>
        <taxon>Pseudomonadati</taxon>
        <taxon>Bacteroidota</taxon>
        <taxon>Cytophagia</taxon>
        <taxon>Cytophagales</taxon>
        <taxon>Flammeovirgaceae</taxon>
        <taxon>Rapidithrix</taxon>
    </lineage>
</organism>
<dbReference type="InterPro" id="IPR037401">
    <property type="entry name" value="SnoaL-like"/>
</dbReference>
<dbReference type="RefSeq" id="WP_346823866.1">
    <property type="nucleotide sequence ID" value="NZ_JBDKWZ010000019.1"/>
</dbReference>
<accession>A0AAW9S1M7</accession>
<dbReference type="AlphaFoldDB" id="A0AAW9S1M7"/>
<evidence type="ECO:0000259" key="1">
    <source>
        <dbReference type="Pfam" id="PF12680"/>
    </source>
</evidence>
<evidence type="ECO:0000313" key="2">
    <source>
        <dbReference type="EMBL" id="MEN7551084.1"/>
    </source>
</evidence>
<feature type="domain" description="SnoaL-like" evidence="1">
    <location>
        <begin position="11"/>
        <end position="123"/>
    </location>
</feature>
<keyword evidence="3" id="KW-1185">Reference proteome</keyword>
<dbReference type="InterPro" id="IPR032710">
    <property type="entry name" value="NTF2-like_dom_sf"/>
</dbReference>
<proteinExistence type="predicted"/>
<dbReference type="SUPFAM" id="SSF54427">
    <property type="entry name" value="NTF2-like"/>
    <property type="match status" value="1"/>
</dbReference>
<comment type="caution">
    <text evidence="2">The sequence shown here is derived from an EMBL/GenBank/DDBJ whole genome shotgun (WGS) entry which is preliminary data.</text>
</comment>
<dbReference type="Pfam" id="PF12680">
    <property type="entry name" value="SnoaL_2"/>
    <property type="match status" value="1"/>
</dbReference>
<gene>
    <name evidence="2" type="ORF">AAG747_24395</name>
</gene>